<protein>
    <submittedName>
        <fullName evidence="1">Uncharacterized protein</fullName>
    </submittedName>
</protein>
<evidence type="ECO:0000313" key="2">
    <source>
        <dbReference type="Proteomes" id="UP001516400"/>
    </source>
</evidence>
<proteinExistence type="predicted"/>
<accession>A0ABD2NQV2</accession>
<name>A0ABD2NQV2_9CUCU</name>
<comment type="caution">
    <text evidence="1">The sequence shown here is derived from an EMBL/GenBank/DDBJ whole genome shotgun (WGS) entry which is preliminary data.</text>
</comment>
<keyword evidence="2" id="KW-1185">Reference proteome</keyword>
<evidence type="ECO:0000313" key="1">
    <source>
        <dbReference type="EMBL" id="KAL3281025.1"/>
    </source>
</evidence>
<sequence length="108" mass="12107">MAGYELVSHLSRESPYGGSCVFAVPEADMEDVPQALELSRKGHIVISTAVSHKLKIIVVGIYRSPSGNTEIFLDNLGCVWERLANYTEYKATNMWGLYYQFRSELSIS</sequence>
<dbReference type="Proteomes" id="UP001516400">
    <property type="component" value="Unassembled WGS sequence"/>
</dbReference>
<dbReference type="AlphaFoldDB" id="A0ABD2NQV2"/>
<reference evidence="1 2" key="1">
    <citation type="journal article" date="2021" name="BMC Biol.">
        <title>Horizontally acquired antibacterial genes associated with adaptive radiation of ladybird beetles.</title>
        <authorList>
            <person name="Li H.S."/>
            <person name="Tang X.F."/>
            <person name="Huang Y.H."/>
            <person name="Xu Z.Y."/>
            <person name="Chen M.L."/>
            <person name="Du X.Y."/>
            <person name="Qiu B.Y."/>
            <person name="Chen P.T."/>
            <person name="Zhang W."/>
            <person name="Slipinski A."/>
            <person name="Escalona H.E."/>
            <person name="Waterhouse R.M."/>
            <person name="Zwick A."/>
            <person name="Pang H."/>
        </authorList>
    </citation>
    <scope>NUCLEOTIDE SEQUENCE [LARGE SCALE GENOMIC DNA]</scope>
    <source>
        <strain evidence="1">SYSU2018</strain>
    </source>
</reference>
<dbReference type="EMBL" id="JABFTP020000144">
    <property type="protein sequence ID" value="KAL3281025.1"/>
    <property type="molecule type" value="Genomic_DNA"/>
</dbReference>
<organism evidence="1 2">
    <name type="scientific">Cryptolaemus montrouzieri</name>
    <dbReference type="NCBI Taxonomy" id="559131"/>
    <lineage>
        <taxon>Eukaryota</taxon>
        <taxon>Metazoa</taxon>
        <taxon>Ecdysozoa</taxon>
        <taxon>Arthropoda</taxon>
        <taxon>Hexapoda</taxon>
        <taxon>Insecta</taxon>
        <taxon>Pterygota</taxon>
        <taxon>Neoptera</taxon>
        <taxon>Endopterygota</taxon>
        <taxon>Coleoptera</taxon>
        <taxon>Polyphaga</taxon>
        <taxon>Cucujiformia</taxon>
        <taxon>Coccinelloidea</taxon>
        <taxon>Coccinellidae</taxon>
        <taxon>Scymninae</taxon>
        <taxon>Scymnini</taxon>
        <taxon>Cryptolaemus</taxon>
    </lineage>
</organism>
<gene>
    <name evidence="1" type="ORF">HHI36_004250</name>
</gene>